<dbReference type="Proteomes" id="UP000054532">
    <property type="component" value="Unassembled WGS sequence"/>
</dbReference>
<dbReference type="Proteomes" id="UP000053864">
    <property type="component" value="Unassembled WGS sequence"/>
</dbReference>
<dbReference type="VEuPathDB" id="FungiDB:PPTG_21090"/>
<evidence type="ECO:0000313" key="2">
    <source>
        <dbReference type="EMBL" id="ETL91670.1"/>
    </source>
</evidence>
<protein>
    <submittedName>
        <fullName evidence="2">Uncharacterized protein</fullName>
    </submittedName>
</protein>
<proteinExistence type="predicted"/>
<reference evidence="2" key="1">
    <citation type="submission" date="2013-11" db="EMBL/GenBank/DDBJ databases">
        <title>The Genome Sequence of Phytophthora parasitica CHvinca01.</title>
        <authorList>
            <consortium name="The Broad Institute Genomics Platform"/>
            <person name="Russ C."/>
            <person name="Tyler B."/>
            <person name="Panabieres F."/>
            <person name="Shan W."/>
            <person name="Tripathy S."/>
            <person name="Grunwald N."/>
            <person name="Machado M."/>
            <person name="Johnson C.S."/>
            <person name="Arredondo F."/>
            <person name="Hong C."/>
            <person name="Coffey M."/>
            <person name="Young S.K."/>
            <person name="Zeng Q."/>
            <person name="Gargeya S."/>
            <person name="Fitzgerald M."/>
            <person name="Abouelleil A."/>
            <person name="Alvarado L."/>
            <person name="Chapman S.B."/>
            <person name="Gainer-Dewar J."/>
            <person name="Goldberg J."/>
            <person name="Griggs A."/>
            <person name="Gujja S."/>
            <person name="Hansen M."/>
            <person name="Howarth C."/>
            <person name="Imamovic A."/>
            <person name="Ireland A."/>
            <person name="Larimer J."/>
            <person name="McCowan C."/>
            <person name="Murphy C."/>
            <person name="Pearson M."/>
            <person name="Poon T.W."/>
            <person name="Priest M."/>
            <person name="Roberts A."/>
            <person name="Saif S."/>
            <person name="Shea T."/>
            <person name="Sykes S."/>
            <person name="Wortman J."/>
            <person name="Nusbaum C."/>
            <person name="Birren B."/>
        </authorList>
    </citation>
    <scope>NUCLEOTIDE SEQUENCE [LARGE SCALE GENOMIC DNA]</scope>
    <source>
        <strain evidence="2">CHvinca01</strain>
    </source>
</reference>
<dbReference type="EMBL" id="KI693195">
    <property type="protein sequence ID" value="ETM44959.1"/>
    <property type="molecule type" value="Genomic_DNA"/>
</dbReference>
<evidence type="ECO:0000313" key="3">
    <source>
        <dbReference type="EMBL" id="ETM44959.1"/>
    </source>
</evidence>
<evidence type="ECO:0000313" key="1">
    <source>
        <dbReference type="EMBL" id="ETL38546.1"/>
    </source>
</evidence>
<organism evidence="2">
    <name type="scientific">Phytophthora nicotianae</name>
    <name type="common">Potato buckeye rot agent</name>
    <name type="synonym">Phytophthora parasitica</name>
    <dbReference type="NCBI Taxonomy" id="4792"/>
    <lineage>
        <taxon>Eukaryota</taxon>
        <taxon>Sar</taxon>
        <taxon>Stramenopiles</taxon>
        <taxon>Oomycota</taxon>
        <taxon>Peronosporomycetes</taxon>
        <taxon>Peronosporales</taxon>
        <taxon>Peronosporaceae</taxon>
        <taxon>Phytophthora</taxon>
    </lineage>
</organism>
<gene>
    <name evidence="3" type="ORF">L914_09854</name>
    <name evidence="1" type="ORF">L916_09880</name>
    <name evidence="2" type="ORF">L917_09797</name>
</gene>
<dbReference type="OrthoDB" id="119895at2759"/>
<reference evidence="1" key="2">
    <citation type="submission" date="2013-11" db="EMBL/GenBank/DDBJ databases">
        <title>The Genome Sequence of Phytophthora parasitica CJ05E6.</title>
        <authorList>
            <consortium name="The Broad Institute Genomics Platform"/>
            <person name="Russ C."/>
            <person name="Tyler B."/>
            <person name="Panabieres F."/>
            <person name="Shan W."/>
            <person name="Tripathy S."/>
            <person name="Grunwald N."/>
            <person name="Machado M."/>
            <person name="Johnson C.S."/>
            <person name="Arredondo F."/>
            <person name="Hong C."/>
            <person name="Coffey M."/>
            <person name="Young S.K."/>
            <person name="Zeng Q."/>
            <person name="Gargeya S."/>
            <person name="Fitzgerald M."/>
            <person name="Abouelleil A."/>
            <person name="Alvarado L."/>
            <person name="Chapman S.B."/>
            <person name="Gainer-Dewar J."/>
            <person name="Goldberg J."/>
            <person name="Griggs A."/>
            <person name="Gujja S."/>
            <person name="Hansen M."/>
            <person name="Howarth C."/>
            <person name="Imamovic A."/>
            <person name="Ireland A."/>
            <person name="Larimer J."/>
            <person name="McCowan C."/>
            <person name="Murphy C."/>
            <person name="Pearson M."/>
            <person name="Poon T.W."/>
            <person name="Priest M."/>
            <person name="Roberts A."/>
            <person name="Saif S."/>
            <person name="Shea T."/>
            <person name="Sykes S."/>
            <person name="Wortman J."/>
            <person name="Nusbaum C."/>
            <person name="Birren B."/>
        </authorList>
    </citation>
    <scope>NUCLEOTIDE SEQUENCE [LARGE SCALE GENOMIC DNA]</scope>
    <source>
        <strain evidence="1">CJ05E6</strain>
    </source>
</reference>
<dbReference type="EMBL" id="KI679996">
    <property type="protein sequence ID" value="ETL91670.1"/>
    <property type="molecule type" value="Genomic_DNA"/>
</dbReference>
<name>W2L4W3_PHYNI</name>
<dbReference type="AlphaFoldDB" id="W2L4W3"/>
<dbReference type="Proteomes" id="UP000054423">
    <property type="component" value="Unassembled WGS sequence"/>
</dbReference>
<reference evidence="3" key="3">
    <citation type="submission" date="2013-11" db="EMBL/GenBank/DDBJ databases">
        <title>The Genome Sequence of Phytophthora parasitica IAC_01/95.</title>
        <authorList>
            <consortium name="The Broad Institute Genomics Platform"/>
            <person name="Russ C."/>
            <person name="Tyler B."/>
            <person name="Panabieres F."/>
            <person name="Shan W."/>
            <person name="Tripathy S."/>
            <person name="Grunwald N."/>
            <person name="Machado M."/>
            <person name="Johnson C.S."/>
            <person name="Arredondo F."/>
            <person name="Hong C."/>
            <person name="Coffey M."/>
            <person name="Young S.K."/>
            <person name="Zeng Q."/>
            <person name="Gargeya S."/>
            <person name="Fitzgerald M."/>
            <person name="Abouelleil A."/>
            <person name="Alvarado L."/>
            <person name="Chapman S.B."/>
            <person name="Gainer-Dewar J."/>
            <person name="Goldberg J."/>
            <person name="Griggs A."/>
            <person name="Gujja S."/>
            <person name="Hansen M."/>
            <person name="Howarth C."/>
            <person name="Imamovic A."/>
            <person name="Ireland A."/>
            <person name="Larimer J."/>
            <person name="McCowan C."/>
            <person name="Murphy C."/>
            <person name="Pearson M."/>
            <person name="Poon T.W."/>
            <person name="Priest M."/>
            <person name="Roberts A."/>
            <person name="Saif S."/>
            <person name="Shea T."/>
            <person name="Sykes S."/>
            <person name="Wortman J."/>
            <person name="Nusbaum C."/>
            <person name="Birren B."/>
        </authorList>
    </citation>
    <scope>NUCLEOTIDE SEQUENCE [LARGE SCALE GENOMIC DNA]</scope>
    <source>
        <strain evidence="3">IAC_01/95</strain>
    </source>
</reference>
<accession>W2L4W3</accession>
<dbReference type="EMBL" id="KI673249">
    <property type="protein sequence ID" value="ETL38546.1"/>
    <property type="molecule type" value="Genomic_DNA"/>
</dbReference>
<sequence>EYFLRAVMAPDVAFGELCGVDALIDQWQRYSLSFGSLYFKLNRMEEQPFGALETSAEHHVQRAPSKH</sequence>
<feature type="non-terminal residue" evidence="2">
    <location>
        <position position="1"/>
    </location>
</feature>